<reference evidence="8 9" key="1">
    <citation type="submission" date="2017-05" db="EMBL/GenBank/DDBJ databases">
        <title>PacBio assembly of a Plasmodium knowlesi genome sequence with Hi-C correction and manual annotation of the SICAvar gene family.</title>
        <authorList>
            <person name="Lapp S.A."/>
            <person name="Geraldo J.A."/>
            <person name="Chien J.-T."/>
            <person name="Ay F."/>
            <person name="Pakala S.B."/>
            <person name="Batugedara G."/>
            <person name="Humphrey J.C."/>
            <person name="Debarry J.D."/>
            <person name="Le Roch K.G."/>
            <person name="Galinski M.R."/>
            <person name="Kissinger J.C."/>
        </authorList>
    </citation>
    <scope>NUCLEOTIDE SEQUENCE [LARGE SCALE GENOMIC DNA]</scope>
    <source>
        <strain evidence="9">Malayan Strain Pk1 (A+)</strain>
    </source>
</reference>
<dbReference type="GO" id="GO:0045025">
    <property type="term" value="C:mitochondrial degradosome"/>
    <property type="evidence" value="ECO:0007669"/>
    <property type="project" value="TreeGrafter"/>
</dbReference>
<dbReference type="InterPro" id="IPR055206">
    <property type="entry name" value="DEXQc_SUV3"/>
</dbReference>
<dbReference type="InterPro" id="IPR022192">
    <property type="entry name" value="SUV3_C"/>
</dbReference>
<proteinExistence type="predicted"/>
<dbReference type="AlphaFoldDB" id="A0A1Y3DJW3"/>
<evidence type="ECO:0000256" key="5">
    <source>
        <dbReference type="SAM" id="MobiDB-lite"/>
    </source>
</evidence>
<keyword evidence="3 8" id="KW-0347">Helicase</keyword>
<dbReference type="InterPro" id="IPR014001">
    <property type="entry name" value="Helicase_ATP-bd"/>
</dbReference>
<dbReference type="EMBL" id="NETL01000027">
    <property type="protein sequence ID" value="OTN64450.1"/>
    <property type="molecule type" value="Genomic_DNA"/>
</dbReference>
<dbReference type="InterPro" id="IPR001650">
    <property type="entry name" value="Helicase_C-like"/>
</dbReference>
<dbReference type="PANTHER" id="PTHR12131:SF1">
    <property type="entry name" value="ATP-DEPENDENT RNA HELICASE SUPV3L1, MITOCHONDRIAL-RELATED"/>
    <property type="match status" value="1"/>
</dbReference>
<feature type="domain" description="Helicase C-terminal" evidence="7">
    <location>
        <begin position="365"/>
        <end position="558"/>
    </location>
</feature>
<organism evidence="8 9">
    <name type="scientific">Plasmodium knowlesi</name>
    <dbReference type="NCBI Taxonomy" id="5850"/>
    <lineage>
        <taxon>Eukaryota</taxon>
        <taxon>Sar</taxon>
        <taxon>Alveolata</taxon>
        <taxon>Apicomplexa</taxon>
        <taxon>Aconoidasida</taxon>
        <taxon>Haemosporida</taxon>
        <taxon>Plasmodiidae</taxon>
        <taxon>Plasmodium</taxon>
        <taxon>Plasmodium (Plasmodium)</taxon>
    </lineage>
</organism>
<dbReference type="GO" id="GO:0000965">
    <property type="term" value="P:mitochondrial RNA 3'-end processing"/>
    <property type="evidence" value="ECO:0007669"/>
    <property type="project" value="TreeGrafter"/>
</dbReference>
<dbReference type="Proteomes" id="UP000195012">
    <property type="component" value="Unassembled WGS sequence"/>
</dbReference>
<protein>
    <submittedName>
        <fullName evidence="8">Putative ATP dependent DEAD-box helicase</fullName>
    </submittedName>
</protein>
<feature type="region of interest" description="Disordered" evidence="5">
    <location>
        <begin position="571"/>
        <end position="614"/>
    </location>
</feature>
<dbReference type="eggNOG" id="KOG0953">
    <property type="taxonomic scope" value="Eukaryota"/>
</dbReference>
<dbReference type="Gene3D" id="3.40.50.300">
    <property type="entry name" value="P-loop containing nucleotide triphosphate hydrolases"/>
    <property type="match status" value="2"/>
</dbReference>
<evidence type="ECO:0000256" key="1">
    <source>
        <dbReference type="ARBA" id="ARBA00022741"/>
    </source>
</evidence>
<feature type="domain" description="Helicase ATP-binding" evidence="6">
    <location>
        <begin position="219"/>
        <end position="364"/>
    </location>
</feature>
<sequence>MLQCFVSTCRRGRVFLPPHGQIRLIRSFRGGGTASTSVGENEDKAADRSTYQGTYRGIDHVERYPREDPAPPRGKHAAEKITEDYMKAQRLIPLSENELQKIRNILIKIVTNEEIQRQVMRSCNIPSFFLQDSHVRNDFLEHLRGDTTCAFELREFLQKEEEDFKDGETKCVSMKYTKLLAIFQEFIKKNYYKQWIFYEHVRRICDFSELNELVKKKKKKKKKARKLHLYVGPTNSGKTYEAFQSLCKSSNGLYCAPLRILAWEIHKKLIKLNKVTNLLTGQEIIKEKNATHTVCTVEMTPLDKQYDCVVVDEIQMINHDTRGCAWTNVLLNLECEEIYLCGSDNIISLMKKLADLLEDELTIKQFERLGKLHVQENTVEWEKLKTGDCVITFSRNSIMMLKNRLERLNKRVFVIYGSLPPELKRSQVELFNRCCAQQEKIEQVDDIPKAEVPFSNDKKKETILIATDVIGMGVNINIRRIIFYSLQKFDGDKLRYLYASEVLQIAGRAGRFHHNGGEPITGYVTCFHAHDLNTVKGIFRNEKNGVLDGKVLQNNYLENFTFSPSCCSQGVVESSTDSRRNDEGRYPDGKDSGAHLDGPRHKVDSEGLLGESTPTPNRSILKNAHCVDSVFEQIEEKKKNTCTKAGFFPDFNMINQLKRMLEHEHKAKVELHEIMSILVDYAKLNDNYFFLTKNYNQMITIAKFLKEIKLDNETLFVYTLCPINVNDVNMLTTLRTFAFCHELLNFVDFFECINEDIFPTTAVGGVEELMGRHSSYRGALRDGLPLQGGTFNSGTTDSMIACSDSKEGKEELSNNVLAGETCHHSITQESPSPFGISTGHSNHLHVGPQECLSVLEVYYEIIDLYSWLHKKFPSIYISMDLVNDEKKKVTNAIMEVLARSCEEEEVGAGEGGRITRKGTVNGETMQKTCDDTSTVTTLS</sequence>
<dbReference type="SUPFAM" id="SSF52540">
    <property type="entry name" value="P-loop containing nucleoside triphosphate hydrolases"/>
    <property type="match status" value="1"/>
</dbReference>
<dbReference type="Pfam" id="PF22527">
    <property type="entry name" value="DEXQc_Suv3"/>
    <property type="match status" value="1"/>
</dbReference>
<evidence type="ECO:0000259" key="6">
    <source>
        <dbReference type="PROSITE" id="PS51192"/>
    </source>
</evidence>
<keyword evidence="2" id="KW-0378">Hydrolase</keyword>
<dbReference type="GO" id="GO:0004386">
    <property type="term" value="F:helicase activity"/>
    <property type="evidence" value="ECO:0007669"/>
    <property type="project" value="UniProtKB-KW"/>
</dbReference>
<keyword evidence="4" id="KW-0067">ATP-binding</keyword>
<dbReference type="SMART" id="SM00490">
    <property type="entry name" value="HELICc"/>
    <property type="match status" value="1"/>
</dbReference>
<dbReference type="Pfam" id="PF00271">
    <property type="entry name" value="Helicase_C"/>
    <property type="match status" value="1"/>
</dbReference>
<dbReference type="OMA" id="WIFYEHV"/>
<gene>
    <name evidence="8" type="ORF">PKNOH_S130193000</name>
</gene>
<dbReference type="Gene3D" id="1.20.58.1080">
    <property type="match status" value="1"/>
</dbReference>
<feature type="compositionally biased region" description="Basic and acidic residues" evidence="5">
    <location>
        <begin position="576"/>
        <end position="605"/>
    </location>
</feature>
<evidence type="ECO:0000313" key="8">
    <source>
        <dbReference type="EMBL" id="OTN64450.1"/>
    </source>
</evidence>
<dbReference type="SMART" id="SM00487">
    <property type="entry name" value="DEXDc"/>
    <property type="match status" value="1"/>
</dbReference>
<dbReference type="InterPro" id="IPR050699">
    <property type="entry name" value="RNA-DNA_Helicase"/>
</dbReference>
<dbReference type="VEuPathDB" id="PlasmoDB:PKNOH_S130193000"/>
<dbReference type="Pfam" id="PF12513">
    <property type="entry name" value="SUV3_C"/>
    <property type="match status" value="1"/>
</dbReference>
<dbReference type="OrthoDB" id="6692397at2759"/>
<evidence type="ECO:0000256" key="4">
    <source>
        <dbReference type="ARBA" id="ARBA00022840"/>
    </source>
</evidence>
<dbReference type="PROSITE" id="PS51192">
    <property type="entry name" value="HELICASE_ATP_BIND_1"/>
    <property type="match status" value="1"/>
</dbReference>
<dbReference type="GO" id="GO:0016787">
    <property type="term" value="F:hydrolase activity"/>
    <property type="evidence" value="ECO:0007669"/>
    <property type="project" value="UniProtKB-KW"/>
</dbReference>
<dbReference type="FunFam" id="3.40.50.300:FF:002434">
    <property type="entry name" value="ATP-dependent RNA helicase SUV3, putative"/>
    <property type="match status" value="1"/>
</dbReference>
<dbReference type="GO" id="GO:0005524">
    <property type="term" value="F:ATP binding"/>
    <property type="evidence" value="ECO:0007669"/>
    <property type="project" value="UniProtKB-KW"/>
</dbReference>
<keyword evidence="1" id="KW-0547">Nucleotide-binding</keyword>
<name>A0A1Y3DJW3_PLAKN</name>
<dbReference type="VEuPathDB" id="PlasmoDB:PKA1H_110032000"/>
<dbReference type="PROSITE" id="PS51194">
    <property type="entry name" value="HELICASE_CTER"/>
    <property type="match status" value="1"/>
</dbReference>
<accession>A0A1Y3DJW3</accession>
<evidence type="ECO:0000259" key="7">
    <source>
        <dbReference type="PROSITE" id="PS51194"/>
    </source>
</evidence>
<dbReference type="InterPro" id="IPR027417">
    <property type="entry name" value="P-loop_NTPase"/>
</dbReference>
<evidence type="ECO:0000256" key="2">
    <source>
        <dbReference type="ARBA" id="ARBA00022801"/>
    </source>
</evidence>
<dbReference type="Gene3D" id="1.20.272.40">
    <property type="match status" value="1"/>
</dbReference>
<comment type="caution">
    <text evidence="8">The sequence shown here is derived from an EMBL/GenBank/DDBJ whole genome shotgun (WGS) entry which is preliminary data.</text>
</comment>
<evidence type="ECO:0000256" key="3">
    <source>
        <dbReference type="ARBA" id="ARBA00022806"/>
    </source>
</evidence>
<evidence type="ECO:0000313" key="9">
    <source>
        <dbReference type="Proteomes" id="UP000195012"/>
    </source>
</evidence>
<dbReference type="VEuPathDB" id="PlasmoDB:PKNH_1126500"/>
<dbReference type="PANTHER" id="PTHR12131">
    <property type="entry name" value="ATP-DEPENDENT RNA AND DNA HELICASE"/>
    <property type="match status" value="1"/>
</dbReference>